<dbReference type="GO" id="GO:0016829">
    <property type="term" value="F:lyase activity"/>
    <property type="evidence" value="ECO:0007669"/>
    <property type="project" value="UniProtKB-KW"/>
</dbReference>
<dbReference type="Proteomes" id="UP001310022">
    <property type="component" value="Unassembled WGS sequence"/>
</dbReference>
<dbReference type="CDD" id="cd06558">
    <property type="entry name" value="crotonase-like"/>
    <property type="match status" value="1"/>
</dbReference>
<evidence type="ECO:0000313" key="4">
    <source>
        <dbReference type="EMBL" id="GJM64077.1"/>
    </source>
</evidence>
<dbReference type="SUPFAM" id="SSF52096">
    <property type="entry name" value="ClpP/crotonase"/>
    <property type="match status" value="1"/>
</dbReference>
<dbReference type="InterPro" id="IPR018376">
    <property type="entry name" value="Enoyl-CoA_hyd/isom_CS"/>
</dbReference>
<evidence type="ECO:0000313" key="5">
    <source>
        <dbReference type="Proteomes" id="UP001310022"/>
    </source>
</evidence>
<organism evidence="4 5">
    <name type="scientific">Persicobacter diffluens</name>
    <dbReference type="NCBI Taxonomy" id="981"/>
    <lineage>
        <taxon>Bacteria</taxon>
        <taxon>Pseudomonadati</taxon>
        <taxon>Bacteroidota</taxon>
        <taxon>Cytophagia</taxon>
        <taxon>Cytophagales</taxon>
        <taxon>Persicobacteraceae</taxon>
        <taxon>Persicobacter</taxon>
    </lineage>
</organism>
<sequence length="259" mass="28156">MPCDNQNRACLAATKTGSALSIPNDIFMILTEKNNGILKVTLNFPQKMNCMGFEMLIGLQKAVQQAKVDEEIKLLLITGAGERAFSSGANIKEFQALTGEKVKEWIRLGNEVNNEIEALSMPTVALVNGYAMGGGLELALACDFRLATPNALLASPEVKNGWLPGWGGMTRLRNLFGEPLAKRLVLGSEYVDAQEAYRLGLVTKIVEEQEQTDAFLNGLLEIKGATYSIAKSALQNPHRRTDGVDVIFDVLAVQIANES</sequence>
<dbReference type="AlphaFoldDB" id="A0AAN5AMR8"/>
<reference evidence="4 5" key="1">
    <citation type="submission" date="2021-12" db="EMBL/GenBank/DDBJ databases">
        <title>Genome sequencing of bacteria with rrn-lacking chromosome and rrn-plasmid.</title>
        <authorList>
            <person name="Anda M."/>
            <person name="Iwasaki W."/>
        </authorList>
    </citation>
    <scope>NUCLEOTIDE SEQUENCE [LARGE SCALE GENOMIC DNA]</scope>
    <source>
        <strain evidence="4 5">NBRC 15940</strain>
    </source>
</reference>
<evidence type="ECO:0000256" key="3">
    <source>
        <dbReference type="RuleBase" id="RU003707"/>
    </source>
</evidence>
<dbReference type="InterPro" id="IPR029045">
    <property type="entry name" value="ClpP/crotonase-like_dom_sf"/>
</dbReference>
<proteinExistence type="inferred from homology"/>
<accession>A0AAN5AMR8</accession>
<keyword evidence="2" id="KW-0456">Lyase</keyword>
<dbReference type="PANTHER" id="PTHR11941:SF54">
    <property type="entry name" value="ENOYL-COA HYDRATASE, MITOCHONDRIAL"/>
    <property type="match status" value="1"/>
</dbReference>
<comment type="caution">
    <text evidence="4">The sequence shown here is derived from an EMBL/GenBank/DDBJ whole genome shotgun (WGS) entry which is preliminary data.</text>
</comment>
<dbReference type="FunFam" id="3.90.226.10:FF:000009">
    <property type="entry name" value="Carnitinyl-CoA dehydratase"/>
    <property type="match status" value="1"/>
</dbReference>
<dbReference type="Gene3D" id="3.90.226.10">
    <property type="entry name" value="2-enoyl-CoA Hydratase, Chain A, domain 1"/>
    <property type="match status" value="1"/>
</dbReference>
<keyword evidence="5" id="KW-1185">Reference proteome</keyword>
<dbReference type="InterPro" id="IPR001753">
    <property type="entry name" value="Enoyl-CoA_hydra/iso"/>
</dbReference>
<name>A0AAN5AMR8_9BACT</name>
<evidence type="ECO:0008006" key="6">
    <source>
        <dbReference type="Google" id="ProtNLM"/>
    </source>
</evidence>
<comment type="similarity">
    <text evidence="1 3">Belongs to the enoyl-CoA hydratase/isomerase family.</text>
</comment>
<gene>
    <name evidence="4" type="ORF">PEDI_46290</name>
</gene>
<evidence type="ECO:0000256" key="1">
    <source>
        <dbReference type="ARBA" id="ARBA00005254"/>
    </source>
</evidence>
<dbReference type="EMBL" id="BQKE01000004">
    <property type="protein sequence ID" value="GJM64077.1"/>
    <property type="molecule type" value="Genomic_DNA"/>
</dbReference>
<dbReference type="PANTHER" id="PTHR11941">
    <property type="entry name" value="ENOYL-COA HYDRATASE-RELATED"/>
    <property type="match status" value="1"/>
</dbReference>
<dbReference type="GO" id="GO:0006635">
    <property type="term" value="P:fatty acid beta-oxidation"/>
    <property type="evidence" value="ECO:0007669"/>
    <property type="project" value="TreeGrafter"/>
</dbReference>
<dbReference type="PROSITE" id="PS00166">
    <property type="entry name" value="ENOYL_COA_HYDRATASE"/>
    <property type="match status" value="1"/>
</dbReference>
<protein>
    <recommendedName>
        <fullName evidence="6">Enoyl-CoA hydratase/isomerase family protein</fullName>
    </recommendedName>
</protein>
<evidence type="ECO:0000256" key="2">
    <source>
        <dbReference type="ARBA" id="ARBA00023239"/>
    </source>
</evidence>
<dbReference type="Pfam" id="PF00378">
    <property type="entry name" value="ECH_1"/>
    <property type="match status" value="1"/>
</dbReference>